<organism evidence="1 2">
    <name type="scientific">Labeo rohita</name>
    <name type="common">Indian major carp</name>
    <name type="synonym">Cyprinus rohita</name>
    <dbReference type="NCBI Taxonomy" id="84645"/>
    <lineage>
        <taxon>Eukaryota</taxon>
        <taxon>Metazoa</taxon>
        <taxon>Chordata</taxon>
        <taxon>Craniata</taxon>
        <taxon>Vertebrata</taxon>
        <taxon>Euteleostomi</taxon>
        <taxon>Actinopterygii</taxon>
        <taxon>Neopterygii</taxon>
        <taxon>Teleostei</taxon>
        <taxon>Ostariophysi</taxon>
        <taxon>Cypriniformes</taxon>
        <taxon>Cyprinidae</taxon>
        <taxon>Labeoninae</taxon>
        <taxon>Labeonini</taxon>
        <taxon>Labeo</taxon>
    </lineage>
</organism>
<dbReference type="Proteomes" id="UP000830375">
    <property type="component" value="Unassembled WGS sequence"/>
</dbReference>
<reference evidence="1 2" key="1">
    <citation type="submission" date="2022-01" db="EMBL/GenBank/DDBJ databases">
        <title>A high-quality chromosome-level genome assembly of rohu carp, Labeo rohita.</title>
        <authorList>
            <person name="Arick M.A. II"/>
            <person name="Hsu C.-Y."/>
            <person name="Magbanua Z."/>
            <person name="Pechanova O."/>
            <person name="Grover C."/>
            <person name="Miller E."/>
            <person name="Thrash A."/>
            <person name="Ezzel L."/>
            <person name="Alam S."/>
            <person name="Benzie J."/>
            <person name="Hamilton M."/>
            <person name="Karsi A."/>
            <person name="Lawrence M.L."/>
            <person name="Peterson D.G."/>
        </authorList>
    </citation>
    <scope>NUCLEOTIDE SEQUENCE [LARGE SCALE GENOMIC DNA]</scope>
    <source>
        <strain evidence="2">BAU-BD-2019</strain>
        <tissue evidence="1">Blood</tissue>
    </source>
</reference>
<dbReference type="EMBL" id="JACTAM010000011">
    <property type="protein sequence ID" value="KAI2659046.1"/>
    <property type="molecule type" value="Genomic_DNA"/>
</dbReference>
<comment type="caution">
    <text evidence="1">The sequence shown here is derived from an EMBL/GenBank/DDBJ whole genome shotgun (WGS) entry which is preliminary data.</text>
</comment>
<name>A0ABQ8M834_LABRO</name>
<protein>
    <submittedName>
        <fullName evidence="1">3-phosphoshikimate 1-carboxyvinyltransferase</fullName>
    </submittedName>
</protein>
<sequence>MCLGAQHARSALEGAGCVYCDFFTIRGDRRDRDRGGRYFSTRLLPVTHVCMGLSLDWSVEKQERAPSSCLDERILAGHRRSFPPSLPFLSELHSELLRSWRNPFSARVFPPASIFMEGSYLALEAMPADLLRDTDAVGGVAPAETEELRRSSDLALHASKQAARAIGRSLAALIVTERHLWLNLSRLEEKDRSFLLDAPVSPSRLFRAAVEMVVRKFREAKDKSAAFECYISRKRPSALTPEPVPAA</sequence>
<evidence type="ECO:0000313" key="1">
    <source>
        <dbReference type="EMBL" id="KAI2659046.1"/>
    </source>
</evidence>
<gene>
    <name evidence="1" type="ORF">H4Q32_023236</name>
</gene>
<proteinExistence type="predicted"/>
<evidence type="ECO:0000313" key="2">
    <source>
        <dbReference type="Proteomes" id="UP000830375"/>
    </source>
</evidence>
<accession>A0ABQ8M834</accession>
<keyword evidence="2" id="KW-1185">Reference proteome</keyword>